<organism evidence="2 3">
    <name type="scientific">Candidatus Beckwithbacteria bacterium CG10_big_fil_rev_8_21_14_0_10_34_10</name>
    <dbReference type="NCBI Taxonomy" id="1974495"/>
    <lineage>
        <taxon>Bacteria</taxon>
        <taxon>Candidatus Beckwithiibacteriota</taxon>
    </lineage>
</organism>
<protein>
    <recommendedName>
        <fullName evidence="1">AB hydrolase-1 domain-containing protein</fullName>
    </recommendedName>
</protein>
<proteinExistence type="predicted"/>
<reference evidence="3" key="1">
    <citation type="submission" date="2017-09" db="EMBL/GenBank/DDBJ databases">
        <title>Depth-based differentiation of microbial function through sediment-hosted aquifers and enrichment of novel symbionts in the deep terrestrial subsurface.</title>
        <authorList>
            <person name="Probst A.J."/>
            <person name="Ladd B."/>
            <person name="Jarett J.K."/>
            <person name="Geller-Mcgrath D.E."/>
            <person name="Sieber C.M.K."/>
            <person name="Emerson J.B."/>
            <person name="Anantharaman K."/>
            <person name="Thomas B.C."/>
            <person name="Malmstrom R."/>
            <person name="Stieglmeier M."/>
            <person name="Klingl A."/>
            <person name="Woyke T."/>
            <person name="Ryan C.M."/>
            <person name="Banfield J.F."/>
        </authorList>
    </citation>
    <scope>NUCLEOTIDE SEQUENCE [LARGE SCALE GENOMIC DNA]</scope>
</reference>
<dbReference type="PANTHER" id="PTHR43798">
    <property type="entry name" value="MONOACYLGLYCEROL LIPASE"/>
    <property type="match status" value="1"/>
</dbReference>
<evidence type="ECO:0000313" key="3">
    <source>
        <dbReference type="Proteomes" id="UP000230093"/>
    </source>
</evidence>
<accession>A0A2H0WC81</accession>
<comment type="caution">
    <text evidence="2">The sequence shown here is derived from an EMBL/GenBank/DDBJ whole genome shotgun (WGS) entry which is preliminary data.</text>
</comment>
<dbReference type="SUPFAM" id="SSF53474">
    <property type="entry name" value="alpha/beta-Hydrolases"/>
    <property type="match status" value="1"/>
</dbReference>
<evidence type="ECO:0000259" key="1">
    <source>
        <dbReference type="Pfam" id="PF00561"/>
    </source>
</evidence>
<evidence type="ECO:0000313" key="2">
    <source>
        <dbReference type="EMBL" id="PIS09538.1"/>
    </source>
</evidence>
<dbReference type="InterPro" id="IPR050266">
    <property type="entry name" value="AB_hydrolase_sf"/>
</dbReference>
<dbReference type="Gene3D" id="3.40.50.1820">
    <property type="entry name" value="alpha/beta hydrolase"/>
    <property type="match status" value="1"/>
</dbReference>
<dbReference type="Proteomes" id="UP000230093">
    <property type="component" value="Unassembled WGS sequence"/>
</dbReference>
<dbReference type="Pfam" id="PF00561">
    <property type="entry name" value="Abhydrolase_1"/>
    <property type="match status" value="1"/>
</dbReference>
<sequence>MVEYTSSFGQRLPSKNRASRQGALNCVDAALRQNLLKWTFHVLEKKMFDQRMFLEVGHVDTRKEPKASDLVFINLTGGWGRGPECDAEVEVLAHTMGDQGVEIVNVSLPGHGRSTNLPGGWENKEGQNPFDQSGEIISQFIRENYRDNEAFKKDKLQRKVILTAWSMGGVTVLKMAAKHPELIAGVVLMDTPVFPTNFRKLVSRFVNYGIRPKDIKPEEKVPDSFKKPGLKIFLNRIRDRNKPDGMPFGIVRATVERLSEQNLEEDGTLLGISENKIPVLVLHGQNDHVVPKKQILDLENCIRNMGGNVNRIEIPEAGHGLPAEKPKEVGLTISNWLKERKLSS</sequence>
<dbReference type="InterPro" id="IPR029058">
    <property type="entry name" value="AB_hydrolase_fold"/>
</dbReference>
<dbReference type="EMBL" id="PEZT01000004">
    <property type="protein sequence ID" value="PIS09538.1"/>
    <property type="molecule type" value="Genomic_DNA"/>
</dbReference>
<dbReference type="AlphaFoldDB" id="A0A2H0WC81"/>
<gene>
    <name evidence="2" type="ORF">COT75_00975</name>
</gene>
<feature type="domain" description="AB hydrolase-1" evidence="1">
    <location>
        <begin position="88"/>
        <end position="325"/>
    </location>
</feature>
<dbReference type="InterPro" id="IPR000073">
    <property type="entry name" value="AB_hydrolase_1"/>
</dbReference>
<name>A0A2H0WC81_9BACT</name>